<name>A0ABR1IA68_9HYPO</name>
<sequence length="180" mass="19979">MLSHSVFLNQLVPRELVTITESGPPKVHLASTEECRRLFNNRTNSRIPSPKKCQRSTQEEPEDAEDSGTSSGSELETQPESSDEDEPKRGRSQKRMWSPEMDDVLAGYCRDGYSKQEVPDQIDSGNDGDLSLKRLRPSNGYSRLQTPPGSTTRLECFSDNKSKLATDIETAETSDTALGP</sequence>
<reference evidence="2 3" key="1">
    <citation type="journal article" date="2025" name="Microbiol. Resour. Announc.">
        <title>Draft genome sequences for Neonectria magnoliae and Neonectria punicea, canker pathogens of Liriodendron tulipifera and Acer saccharum in West Virginia.</title>
        <authorList>
            <person name="Petronek H.M."/>
            <person name="Kasson M.T."/>
            <person name="Metheny A.M."/>
            <person name="Stauder C.M."/>
            <person name="Lovett B."/>
            <person name="Lynch S.C."/>
            <person name="Garnas J.R."/>
            <person name="Kasson L.R."/>
            <person name="Stajich J.E."/>
        </authorList>
    </citation>
    <scope>NUCLEOTIDE SEQUENCE [LARGE SCALE GENOMIC DNA]</scope>
    <source>
        <strain evidence="2 3">NRRL 64651</strain>
    </source>
</reference>
<evidence type="ECO:0000256" key="1">
    <source>
        <dbReference type="SAM" id="MobiDB-lite"/>
    </source>
</evidence>
<keyword evidence="3" id="KW-1185">Reference proteome</keyword>
<protein>
    <submittedName>
        <fullName evidence="2">Uncharacterized protein</fullName>
    </submittedName>
</protein>
<comment type="caution">
    <text evidence="2">The sequence shown here is derived from an EMBL/GenBank/DDBJ whole genome shotgun (WGS) entry which is preliminary data.</text>
</comment>
<gene>
    <name evidence="2" type="ORF">QQZ08_003762</name>
</gene>
<evidence type="ECO:0000313" key="2">
    <source>
        <dbReference type="EMBL" id="KAK7429736.1"/>
    </source>
</evidence>
<dbReference type="Proteomes" id="UP001498421">
    <property type="component" value="Unassembled WGS sequence"/>
</dbReference>
<feature type="region of interest" description="Disordered" evidence="1">
    <location>
        <begin position="40"/>
        <end position="158"/>
    </location>
</feature>
<feature type="compositionally biased region" description="Polar residues" evidence="1">
    <location>
        <begin position="67"/>
        <end position="80"/>
    </location>
</feature>
<feature type="compositionally biased region" description="Polar residues" evidence="1">
    <location>
        <begin position="139"/>
        <end position="153"/>
    </location>
</feature>
<dbReference type="EMBL" id="JAZAVK010000026">
    <property type="protein sequence ID" value="KAK7429736.1"/>
    <property type="molecule type" value="Genomic_DNA"/>
</dbReference>
<evidence type="ECO:0000313" key="3">
    <source>
        <dbReference type="Proteomes" id="UP001498421"/>
    </source>
</evidence>
<organism evidence="2 3">
    <name type="scientific">Neonectria magnoliae</name>
    <dbReference type="NCBI Taxonomy" id="2732573"/>
    <lineage>
        <taxon>Eukaryota</taxon>
        <taxon>Fungi</taxon>
        <taxon>Dikarya</taxon>
        <taxon>Ascomycota</taxon>
        <taxon>Pezizomycotina</taxon>
        <taxon>Sordariomycetes</taxon>
        <taxon>Hypocreomycetidae</taxon>
        <taxon>Hypocreales</taxon>
        <taxon>Nectriaceae</taxon>
        <taxon>Neonectria</taxon>
    </lineage>
</organism>
<accession>A0ABR1IA68</accession>
<proteinExistence type="predicted"/>